<evidence type="ECO:0000313" key="4">
    <source>
        <dbReference type="EMBL" id="GBF82490.1"/>
    </source>
</evidence>
<proteinExistence type="inferred from homology"/>
<dbReference type="InterPro" id="IPR036629">
    <property type="entry name" value="YjbJ_sf"/>
</dbReference>
<reference evidence="5" key="1">
    <citation type="submission" date="2017-05" db="EMBL/GenBank/DDBJ databases">
        <title>Physiological properties and genetic analysis related to exopolysaccharide production of fresh-water unicellular cyanobacterium Aphanothece sacrum, Suizenji Nori, that has been cultured as a food source in Japan.</title>
        <authorList>
            <person name="Kanesaki Y."/>
            <person name="Yoshikawa S."/>
            <person name="Ohki K."/>
        </authorList>
    </citation>
    <scope>NUCLEOTIDE SEQUENCE [LARGE SCALE GENOMIC DNA]</scope>
    <source>
        <strain evidence="5">FPU1</strain>
    </source>
</reference>
<evidence type="ECO:0000256" key="2">
    <source>
        <dbReference type="SAM" id="MobiDB-lite"/>
    </source>
</evidence>
<comment type="caution">
    <text evidence="4">The sequence shown here is derived from an EMBL/GenBank/DDBJ whole genome shotgun (WGS) entry which is preliminary data.</text>
</comment>
<dbReference type="SUPFAM" id="SSF69047">
    <property type="entry name" value="Hypothetical protein YjbJ"/>
    <property type="match status" value="1"/>
</dbReference>
<evidence type="ECO:0000313" key="5">
    <source>
        <dbReference type="Proteomes" id="UP000287247"/>
    </source>
</evidence>
<feature type="compositionally biased region" description="Basic and acidic residues" evidence="2">
    <location>
        <begin position="31"/>
        <end position="47"/>
    </location>
</feature>
<gene>
    <name evidence="4" type="ORF">AsFPU1_3920</name>
</gene>
<dbReference type="InterPro" id="IPR008462">
    <property type="entry name" value="CsbD"/>
</dbReference>
<dbReference type="RefSeq" id="WP_124975853.1">
    <property type="nucleotide sequence ID" value="NZ_BDQK01000017.1"/>
</dbReference>
<dbReference type="EMBL" id="BDQK01000017">
    <property type="protein sequence ID" value="GBF82490.1"/>
    <property type="molecule type" value="Genomic_DNA"/>
</dbReference>
<dbReference type="OrthoDB" id="465089at2"/>
<comment type="similarity">
    <text evidence="1">Belongs to the UPF0337 (CsbD) family.</text>
</comment>
<dbReference type="Proteomes" id="UP000287247">
    <property type="component" value="Unassembled WGS sequence"/>
</dbReference>
<dbReference type="Pfam" id="PF05532">
    <property type="entry name" value="CsbD"/>
    <property type="match status" value="1"/>
</dbReference>
<name>A0A401IMJ2_APHSA</name>
<feature type="domain" description="CsbD-like" evidence="3">
    <location>
        <begin position="5"/>
        <end position="57"/>
    </location>
</feature>
<keyword evidence="5" id="KW-1185">Reference proteome</keyword>
<evidence type="ECO:0000259" key="3">
    <source>
        <dbReference type="Pfam" id="PF05532"/>
    </source>
</evidence>
<accession>A0A401IMJ2</accession>
<sequence>MSLKDRAKATAKNIEGKVQEAAGNLTGDPKAQSEGKEKQAEARVRHTVEDVKDDVKKIID</sequence>
<feature type="region of interest" description="Disordered" evidence="2">
    <location>
        <begin position="1"/>
        <end position="47"/>
    </location>
</feature>
<organism evidence="4 5">
    <name type="scientific">Aphanothece sacrum FPU1</name>
    <dbReference type="NCBI Taxonomy" id="1920663"/>
    <lineage>
        <taxon>Bacteria</taxon>
        <taxon>Bacillati</taxon>
        <taxon>Cyanobacteriota</taxon>
        <taxon>Cyanophyceae</taxon>
        <taxon>Oscillatoriophycideae</taxon>
        <taxon>Chroococcales</taxon>
        <taxon>Aphanothecaceae</taxon>
        <taxon>Aphanothece</taxon>
    </lineage>
</organism>
<feature type="compositionally biased region" description="Basic and acidic residues" evidence="2">
    <location>
        <begin position="1"/>
        <end position="18"/>
    </location>
</feature>
<dbReference type="Gene3D" id="1.10.1470.10">
    <property type="entry name" value="YjbJ"/>
    <property type="match status" value="1"/>
</dbReference>
<protein>
    <submittedName>
        <fullName evidence="4">CsbD-like protein</fullName>
    </submittedName>
</protein>
<dbReference type="AlphaFoldDB" id="A0A401IMJ2"/>
<evidence type="ECO:0000256" key="1">
    <source>
        <dbReference type="ARBA" id="ARBA00009129"/>
    </source>
</evidence>